<dbReference type="SUPFAM" id="SSF53098">
    <property type="entry name" value="Ribonuclease H-like"/>
    <property type="match status" value="1"/>
</dbReference>
<sequence>MECPQFRQLILYLRCDLWDTDIPHRTKTCELILQCWRERFMQLRVELKIGHFTMDNAANNDTAMVVFVWILQEEHEFDIDPVACHICCFPHIINICVQHLINSYKCADFSGLLRTWGNPPRVLHKKEFITVVQEDPIWHGWETNINLVPEKLEQMHWEVLQDLKFSLQAPAAAHHTMTSERIPLLSGALPTYETFLEQWKRISMSSMNPQFGPLLKEGLAHGERYHKHMHANKAYVFAMFAHPSIRFSWVERKWCNEISSVKASILELVSTHLGKFIVYADCYPFRDARIPHEVCQ</sequence>
<dbReference type="HOGENOM" id="CLU_009123_6_2_1"/>
<accession>A0A0C9Z6F6</accession>
<dbReference type="Proteomes" id="UP000054018">
    <property type="component" value="Unassembled WGS sequence"/>
</dbReference>
<dbReference type="EMBL" id="KN833815">
    <property type="protein sequence ID" value="KIK17982.1"/>
    <property type="molecule type" value="Genomic_DNA"/>
</dbReference>
<dbReference type="InterPro" id="IPR012337">
    <property type="entry name" value="RNaseH-like_sf"/>
</dbReference>
<proteinExistence type="predicted"/>
<dbReference type="AlphaFoldDB" id="A0A0C9Z6F6"/>
<dbReference type="OrthoDB" id="4987009at2759"/>
<evidence type="ECO:0000313" key="2">
    <source>
        <dbReference type="Proteomes" id="UP000054018"/>
    </source>
</evidence>
<protein>
    <submittedName>
        <fullName evidence="1">Uncharacterized protein</fullName>
    </submittedName>
</protein>
<reference evidence="2" key="2">
    <citation type="submission" date="2015-01" db="EMBL/GenBank/DDBJ databases">
        <title>Evolutionary Origins and Diversification of the Mycorrhizal Mutualists.</title>
        <authorList>
            <consortium name="DOE Joint Genome Institute"/>
            <consortium name="Mycorrhizal Genomics Consortium"/>
            <person name="Kohler A."/>
            <person name="Kuo A."/>
            <person name="Nagy L.G."/>
            <person name="Floudas D."/>
            <person name="Copeland A."/>
            <person name="Barry K.W."/>
            <person name="Cichocki N."/>
            <person name="Veneault-Fourrey C."/>
            <person name="LaButti K."/>
            <person name="Lindquist E.A."/>
            <person name="Lipzen A."/>
            <person name="Lundell T."/>
            <person name="Morin E."/>
            <person name="Murat C."/>
            <person name="Riley R."/>
            <person name="Ohm R."/>
            <person name="Sun H."/>
            <person name="Tunlid A."/>
            <person name="Henrissat B."/>
            <person name="Grigoriev I.V."/>
            <person name="Hibbett D.S."/>
            <person name="Martin F."/>
        </authorList>
    </citation>
    <scope>NUCLEOTIDE SEQUENCE [LARGE SCALE GENOMIC DNA]</scope>
    <source>
        <strain evidence="2">441</strain>
    </source>
</reference>
<organism evidence="1 2">
    <name type="scientific">Pisolithus microcarpus 441</name>
    <dbReference type="NCBI Taxonomy" id="765257"/>
    <lineage>
        <taxon>Eukaryota</taxon>
        <taxon>Fungi</taxon>
        <taxon>Dikarya</taxon>
        <taxon>Basidiomycota</taxon>
        <taxon>Agaricomycotina</taxon>
        <taxon>Agaricomycetes</taxon>
        <taxon>Agaricomycetidae</taxon>
        <taxon>Boletales</taxon>
        <taxon>Sclerodermatineae</taxon>
        <taxon>Pisolithaceae</taxon>
        <taxon>Pisolithus</taxon>
    </lineage>
</organism>
<keyword evidence="2" id="KW-1185">Reference proteome</keyword>
<gene>
    <name evidence="1" type="ORF">PISMIDRAFT_110388</name>
</gene>
<reference evidence="1 2" key="1">
    <citation type="submission" date="2014-04" db="EMBL/GenBank/DDBJ databases">
        <authorList>
            <consortium name="DOE Joint Genome Institute"/>
            <person name="Kuo A."/>
            <person name="Kohler A."/>
            <person name="Costa M.D."/>
            <person name="Nagy L.G."/>
            <person name="Floudas D."/>
            <person name="Copeland A."/>
            <person name="Barry K.W."/>
            <person name="Cichocki N."/>
            <person name="Veneault-Fourrey C."/>
            <person name="LaButti K."/>
            <person name="Lindquist E.A."/>
            <person name="Lipzen A."/>
            <person name="Lundell T."/>
            <person name="Morin E."/>
            <person name="Murat C."/>
            <person name="Sun H."/>
            <person name="Tunlid A."/>
            <person name="Henrissat B."/>
            <person name="Grigoriev I.V."/>
            <person name="Hibbett D.S."/>
            <person name="Martin F."/>
            <person name="Nordberg H.P."/>
            <person name="Cantor M.N."/>
            <person name="Hua S.X."/>
        </authorList>
    </citation>
    <scope>NUCLEOTIDE SEQUENCE [LARGE SCALE GENOMIC DNA]</scope>
    <source>
        <strain evidence="1 2">441</strain>
    </source>
</reference>
<name>A0A0C9Z6F6_9AGAM</name>
<evidence type="ECO:0000313" key="1">
    <source>
        <dbReference type="EMBL" id="KIK17982.1"/>
    </source>
</evidence>